<dbReference type="GO" id="GO:0003677">
    <property type="term" value="F:DNA binding"/>
    <property type="evidence" value="ECO:0007669"/>
    <property type="project" value="InterPro"/>
</dbReference>
<dbReference type="SUPFAM" id="SSF54211">
    <property type="entry name" value="Ribosomal protein S5 domain 2-like"/>
    <property type="match status" value="1"/>
</dbReference>
<dbReference type="GO" id="GO:0008233">
    <property type="term" value="F:peptidase activity"/>
    <property type="evidence" value="ECO:0007669"/>
    <property type="project" value="UniProtKB-KW"/>
</dbReference>
<dbReference type="InterPro" id="IPR000523">
    <property type="entry name" value="Mg_chelatse_chII-like_cat_dom"/>
</dbReference>
<dbReference type="InterPro" id="IPR014721">
    <property type="entry name" value="Ribsml_uS5_D2-typ_fold_subgr"/>
</dbReference>
<evidence type="ECO:0000256" key="1">
    <source>
        <dbReference type="ARBA" id="ARBA00006354"/>
    </source>
</evidence>
<keyword evidence="3" id="KW-0067">ATP-binding</keyword>
<dbReference type="AlphaFoldDB" id="A0A1T4SE61"/>
<dbReference type="Gene3D" id="3.40.50.300">
    <property type="entry name" value="P-loop containing nucleotide triphosphate hydrolases"/>
    <property type="match status" value="1"/>
</dbReference>
<dbReference type="PROSITE" id="PS00676">
    <property type="entry name" value="SIGMA54_INTERACT_2"/>
    <property type="match status" value="1"/>
</dbReference>
<reference evidence="5 6" key="1">
    <citation type="submission" date="2017-01" db="EMBL/GenBank/DDBJ databases">
        <title>Genome Sequencing of a Marine Spirillum, Oceanospirillum multiglobuliferum ATCC 33336, from Japan.</title>
        <authorList>
            <person name="Carney J.G."/>
            <person name="Trachtenberg A.M."/>
            <person name="Rheaume B.A."/>
            <person name="Linnane J.D."/>
            <person name="Pitts N.L."/>
            <person name="Mykles D.L."/>
            <person name="Maclea K.S."/>
        </authorList>
    </citation>
    <scope>NUCLEOTIDE SEQUENCE [LARGE SCALE GENOMIC DNA]</scope>
    <source>
        <strain evidence="5 6">ATCC 33336</strain>
    </source>
</reference>
<proteinExistence type="inferred from homology"/>
<dbReference type="InterPro" id="IPR025943">
    <property type="entry name" value="Sigma_54_int_dom_ATP-bd_2"/>
</dbReference>
<protein>
    <submittedName>
        <fullName evidence="5">ATP-dependent protease</fullName>
    </submittedName>
</protein>
<organism evidence="5 6">
    <name type="scientific">Oceanospirillum multiglobuliferum</name>
    <dbReference type="NCBI Taxonomy" id="64969"/>
    <lineage>
        <taxon>Bacteria</taxon>
        <taxon>Pseudomonadati</taxon>
        <taxon>Pseudomonadota</taxon>
        <taxon>Gammaproteobacteria</taxon>
        <taxon>Oceanospirillales</taxon>
        <taxon>Oceanospirillaceae</taxon>
        <taxon>Oceanospirillum</taxon>
    </lineage>
</organism>
<evidence type="ECO:0000256" key="2">
    <source>
        <dbReference type="ARBA" id="ARBA00022741"/>
    </source>
</evidence>
<keyword evidence="5" id="KW-0645">Protease</keyword>
<dbReference type="Pfam" id="PF13335">
    <property type="entry name" value="Mg_chelatase_C"/>
    <property type="match status" value="1"/>
</dbReference>
<dbReference type="Proteomes" id="UP000191418">
    <property type="component" value="Unassembled WGS sequence"/>
</dbReference>
<dbReference type="EMBL" id="MTSM01000028">
    <property type="protein sequence ID" value="OPX54311.1"/>
    <property type="molecule type" value="Genomic_DNA"/>
</dbReference>
<dbReference type="InterPro" id="IPR027417">
    <property type="entry name" value="P-loop_NTPase"/>
</dbReference>
<dbReference type="InterPro" id="IPR003593">
    <property type="entry name" value="AAA+_ATPase"/>
</dbReference>
<dbReference type="RefSeq" id="WP_078746498.1">
    <property type="nucleotide sequence ID" value="NZ_FUXG01000029.1"/>
</dbReference>
<dbReference type="Pfam" id="PF13541">
    <property type="entry name" value="ChlI"/>
    <property type="match status" value="1"/>
</dbReference>
<comment type="caution">
    <text evidence="5">The sequence shown here is derived from an EMBL/GenBank/DDBJ whole genome shotgun (WGS) entry which is preliminary data.</text>
</comment>
<keyword evidence="2" id="KW-0547">Nucleotide-binding</keyword>
<dbReference type="SMART" id="SM00382">
    <property type="entry name" value="AAA"/>
    <property type="match status" value="1"/>
</dbReference>
<dbReference type="PANTHER" id="PTHR32039:SF7">
    <property type="entry name" value="COMPETENCE PROTEIN COMM"/>
    <property type="match status" value="1"/>
</dbReference>
<evidence type="ECO:0000313" key="6">
    <source>
        <dbReference type="Proteomes" id="UP000191418"/>
    </source>
</evidence>
<sequence length="505" mass="54976">MSLAVVYSRAAVGIDAPEVRIEVHMSNGLPGLAIVGMPEMAVRESKDRVRSALINAGFEYPQRRITVNLAPADLPKEGGRYDLAIALGVLAASGQIPREALLDYECYGELSLSAELRPVTGILPAALACARAQRKMLVPALNANEAALPEQNEVYSAQHLLDVTAALHGHQALPLVQLNATQLKSHRPPTLDLMDVKGQFQARRALEIAAAGQHHLLLVGPPGTGKTLLSSRLGGILPPMTEQEALEVMALASISGRFDLDHWGQRPFRSPHHTASGVALVGGGSRPKPGEISLAHNGILFLDELPEYDRRVLEVLREPLESGEIHISRATQQVHYPAQFQLVAAMNPCPCGYFGDNLRQCRCNPKQVRSYQSRLSGPLLDRIDLQVAVTSLPPEQLASRQAGESSQQVQERVCRARERQIARCGKANAQLTGRELDQLVQLEDSASQLLQQAMQQLGLSPRSYHRILKVARTIADLANEEQVGISAVSEALGLRQLDRYIQQLG</sequence>
<evidence type="ECO:0000259" key="4">
    <source>
        <dbReference type="SMART" id="SM00382"/>
    </source>
</evidence>
<dbReference type="InterPro" id="IPR045006">
    <property type="entry name" value="CHLI-like"/>
</dbReference>
<gene>
    <name evidence="5" type="ORF">BTE48_14705</name>
</gene>
<feature type="domain" description="AAA+ ATPase" evidence="4">
    <location>
        <begin position="212"/>
        <end position="369"/>
    </location>
</feature>
<comment type="similarity">
    <text evidence="1">Belongs to the Mg-chelatase subunits D/I family. ComM subfamily.</text>
</comment>
<dbReference type="InterPro" id="IPR001208">
    <property type="entry name" value="MCM_dom"/>
</dbReference>
<dbReference type="GO" id="GO:0005524">
    <property type="term" value="F:ATP binding"/>
    <property type="evidence" value="ECO:0007669"/>
    <property type="project" value="UniProtKB-KW"/>
</dbReference>
<dbReference type="Gene3D" id="3.30.230.10">
    <property type="match status" value="1"/>
</dbReference>
<evidence type="ECO:0000256" key="3">
    <source>
        <dbReference type="ARBA" id="ARBA00022840"/>
    </source>
</evidence>
<dbReference type="STRING" id="64969.SAMN02745127_02986"/>
<dbReference type="SUPFAM" id="SSF52540">
    <property type="entry name" value="P-loop containing nucleoside triphosphate hydrolases"/>
    <property type="match status" value="1"/>
</dbReference>
<dbReference type="NCBIfam" id="NF007365">
    <property type="entry name" value="PRK09862.1"/>
    <property type="match status" value="1"/>
</dbReference>
<evidence type="ECO:0000313" key="5">
    <source>
        <dbReference type="EMBL" id="OPX54311.1"/>
    </source>
</evidence>
<accession>A0A1T4SE61</accession>
<keyword evidence="6" id="KW-1185">Reference proteome</keyword>
<dbReference type="InterPro" id="IPR020568">
    <property type="entry name" value="Ribosomal_Su5_D2-typ_SF"/>
</dbReference>
<dbReference type="NCBIfam" id="TIGR00368">
    <property type="entry name" value="YifB family Mg chelatase-like AAA ATPase"/>
    <property type="match status" value="1"/>
</dbReference>
<dbReference type="Pfam" id="PF01078">
    <property type="entry name" value="Mg_chelatase"/>
    <property type="match status" value="1"/>
</dbReference>
<name>A0A1T4SE61_9GAMM</name>
<dbReference type="OrthoDB" id="9813147at2"/>
<dbReference type="InterPro" id="IPR025158">
    <property type="entry name" value="Mg_chelat-rel_C"/>
</dbReference>
<dbReference type="InterPro" id="IPR004482">
    <property type="entry name" value="Mg_chelat-rel"/>
</dbReference>
<dbReference type="PANTHER" id="PTHR32039">
    <property type="entry name" value="MAGNESIUM-CHELATASE SUBUNIT CHLI"/>
    <property type="match status" value="1"/>
</dbReference>
<dbReference type="GO" id="GO:0006508">
    <property type="term" value="P:proteolysis"/>
    <property type="evidence" value="ECO:0007669"/>
    <property type="project" value="UniProtKB-KW"/>
</dbReference>
<dbReference type="PRINTS" id="PR01657">
    <property type="entry name" value="MCMFAMILY"/>
</dbReference>
<keyword evidence="5" id="KW-0378">Hydrolase</keyword>